<organism evidence="1 2">
    <name type="scientific">Marinilabilia rubra</name>
    <dbReference type="NCBI Taxonomy" id="2162893"/>
    <lineage>
        <taxon>Bacteria</taxon>
        <taxon>Pseudomonadati</taxon>
        <taxon>Bacteroidota</taxon>
        <taxon>Bacteroidia</taxon>
        <taxon>Marinilabiliales</taxon>
        <taxon>Marinilabiliaceae</taxon>
        <taxon>Marinilabilia</taxon>
    </lineage>
</organism>
<dbReference type="OrthoDB" id="1121835at2"/>
<dbReference type="Proteomes" id="UP000244956">
    <property type="component" value="Unassembled WGS sequence"/>
</dbReference>
<dbReference type="RefSeq" id="WP_109262570.1">
    <property type="nucleotide sequence ID" value="NZ_QEWP01000001.1"/>
</dbReference>
<gene>
    <name evidence="1" type="ORF">DDZ16_01100</name>
</gene>
<evidence type="ECO:0000313" key="2">
    <source>
        <dbReference type="Proteomes" id="UP000244956"/>
    </source>
</evidence>
<comment type="caution">
    <text evidence="1">The sequence shown here is derived from an EMBL/GenBank/DDBJ whole genome shotgun (WGS) entry which is preliminary data.</text>
</comment>
<evidence type="ECO:0000313" key="1">
    <source>
        <dbReference type="EMBL" id="PWE01115.1"/>
    </source>
</evidence>
<dbReference type="EMBL" id="QEWP01000001">
    <property type="protein sequence ID" value="PWE01115.1"/>
    <property type="molecule type" value="Genomic_DNA"/>
</dbReference>
<sequence>MQKKYIKILVDTDQLIDFFKGDASWGTADKPLIADDFCKIDAPDIHWEGNKILPLEPATDYIVTLESSSSTNKVVLYDALTEEVNGQVFMDMITPTITKLKEWGKVFDLSRTNYEVTLDGHMILKPTKDKVFNVPTPEKINLHNNIFYKILFRIDGADKMAVIDPLIRVRTDDPE</sequence>
<name>A0A2U2BDG7_9BACT</name>
<reference evidence="1 2" key="1">
    <citation type="submission" date="2018-05" db="EMBL/GenBank/DDBJ databases">
        <title>Marinilabilia rubrum sp. nov., isolated from saltern sediment.</title>
        <authorList>
            <person name="Zhang R."/>
        </authorList>
    </citation>
    <scope>NUCLEOTIDE SEQUENCE [LARGE SCALE GENOMIC DNA]</scope>
    <source>
        <strain evidence="1 2">WTE16</strain>
    </source>
</reference>
<proteinExistence type="predicted"/>
<keyword evidence="2" id="KW-1185">Reference proteome</keyword>
<accession>A0A2U2BDG7</accession>
<protein>
    <submittedName>
        <fullName evidence="1">Uncharacterized protein</fullName>
    </submittedName>
</protein>
<dbReference type="AlphaFoldDB" id="A0A2U2BDG7"/>